<evidence type="ECO:0000256" key="8">
    <source>
        <dbReference type="PROSITE-ProRule" id="PRU00409"/>
    </source>
</evidence>
<evidence type="ECO:0000259" key="10">
    <source>
        <dbReference type="PROSITE" id="PS50975"/>
    </source>
</evidence>
<dbReference type="Pfam" id="PF02786">
    <property type="entry name" value="CPSase_L_D2"/>
    <property type="match status" value="1"/>
</dbReference>
<evidence type="ECO:0000256" key="9">
    <source>
        <dbReference type="SAM" id="MobiDB-lite"/>
    </source>
</evidence>
<dbReference type="EMBL" id="CP110430">
    <property type="protein sequence ID" value="WAQ88609.1"/>
    <property type="molecule type" value="Genomic_DNA"/>
</dbReference>
<keyword evidence="3 8" id="KW-0067">ATP-binding</keyword>
<evidence type="ECO:0000313" key="12">
    <source>
        <dbReference type="EMBL" id="WAQ88609.1"/>
    </source>
</evidence>
<name>A0ABY7CTM8_9BASI</name>
<evidence type="ECO:0000256" key="1">
    <source>
        <dbReference type="ARBA" id="ARBA00022598"/>
    </source>
</evidence>
<evidence type="ECO:0000256" key="5">
    <source>
        <dbReference type="ARBA" id="ARBA00044249"/>
    </source>
</evidence>
<dbReference type="InterPro" id="IPR011761">
    <property type="entry name" value="ATP-grasp"/>
</dbReference>
<gene>
    <name evidence="12" type="ORF">PtA15_10A28</name>
</gene>
<dbReference type="Proteomes" id="UP001164743">
    <property type="component" value="Chromosome 10A"/>
</dbReference>
<keyword evidence="1" id="KW-0436">Ligase</keyword>
<dbReference type="InterPro" id="IPR036914">
    <property type="entry name" value="MGS-like_dom_sf"/>
</dbReference>
<comment type="subunit">
    <text evidence="4">Heterodimer composed of 2 chains; the small (or glutamine) chain promotes the hydrolysis of glutamine to ammonia, which is used by the large (or ammonia) chain to synthesize carbamoyl phosphate.</text>
</comment>
<feature type="domain" description="MGS-like" evidence="11">
    <location>
        <begin position="339"/>
        <end position="486"/>
    </location>
</feature>
<evidence type="ECO:0000313" key="13">
    <source>
        <dbReference type="Proteomes" id="UP001164743"/>
    </source>
</evidence>
<reference evidence="12" key="1">
    <citation type="submission" date="2022-10" db="EMBL/GenBank/DDBJ databases">
        <title>Puccinia triticina Genome sequencing and assembly.</title>
        <authorList>
            <person name="Li C."/>
        </authorList>
    </citation>
    <scope>NUCLEOTIDE SEQUENCE</scope>
    <source>
        <strain evidence="12">Pt15</strain>
    </source>
</reference>
<keyword evidence="2 8" id="KW-0547">Nucleotide-binding</keyword>
<dbReference type="PROSITE" id="PS00867">
    <property type="entry name" value="CPSASE_2"/>
    <property type="match status" value="1"/>
</dbReference>
<dbReference type="PANTHER" id="PTHR11405">
    <property type="entry name" value="CARBAMOYLTRANSFERASE FAMILY MEMBER"/>
    <property type="match status" value="1"/>
</dbReference>
<dbReference type="Gene3D" id="3.30.470.20">
    <property type="entry name" value="ATP-grasp fold, B domain"/>
    <property type="match status" value="1"/>
</dbReference>
<dbReference type="PROSITE" id="PS50975">
    <property type="entry name" value="ATP_GRASP"/>
    <property type="match status" value="1"/>
</dbReference>
<evidence type="ECO:0000256" key="3">
    <source>
        <dbReference type="ARBA" id="ARBA00022840"/>
    </source>
</evidence>
<dbReference type="GeneID" id="77801334"/>
<evidence type="ECO:0000256" key="4">
    <source>
        <dbReference type="ARBA" id="ARBA00044031"/>
    </source>
</evidence>
<keyword evidence="13" id="KW-1185">Reference proteome</keyword>
<proteinExistence type="predicted"/>
<feature type="domain" description="ATP-grasp" evidence="10">
    <location>
        <begin position="72"/>
        <end position="271"/>
    </location>
</feature>
<feature type="compositionally biased region" description="Low complexity" evidence="9">
    <location>
        <begin position="73"/>
        <end position="91"/>
    </location>
</feature>
<sequence>MRGNPGKARRRVLLKNLNLCILNTISQHYSSDSEILDDGRNAYPGTNQASLAGPARVRRSSIRRRVAAPDYTPPLRNAMAPAAAGGPTRPAPAQVSLRGFPHLQQRALSISTARYQDFKVVQPTLSTPSEIARKISASVLPKIDKPDVKNTKFIDGAQEIDVDAVAHKGELIVHVISEHVENAEVHSGDAPLVLPPFKEMVRLKEISQKVAKALNIFGPFNMQIIRQESEQPDGESRLKVIECNLRASRSFPFVSKVLGANFIDIATAAILGEQVPKPMDLMAEKRDYCAIKVPQFPWTRLAVADPFLGVEMASTGEVASFGQDVHEAYWASLLSTNGFKLPKQNSGILIGGDTTQPELKYCAEMLSKLGFKLYCSSPEVESFSESLKAQDPIGTSIIPVKRIEFPKQDKRNLREVFEEHEIQCVINLAKQRGRDVLDEDYVARRNSVDFALARKMLQDGLEPYTEGKIPSEVRSWSEILQPVVRNGQIAICPIRIAMRTCPSRPPHPISCRRPCPPIRNFSTMHPSFEANIPGDSALASLIDLFTENNKPHATSLVALAEALLASERQRNQQMQGTLDANEKLLTAESKLANERKAWANTEILRLTSRLNPRAAFETYEDYYLVKSKGSCREVRWRNYLKNNIDVTKLLKQNLKGKADLPMLASESYKQLSQKVHTFDSQQDVIIPKSLPREIQVFLFNLFTILPAHVKYEKLVD</sequence>
<dbReference type="SUPFAM" id="SSF56059">
    <property type="entry name" value="Glutathione synthetase ATP-binding domain-like"/>
    <property type="match status" value="1"/>
</dbReference>
<evidence type="ECO:0000256" key="6">
    <source>
        <dbReference type="ARBA" id="ARBA00044318"/>
    </source>
</evidence>
<organism evidence="12 13">
    <name type="scientific">Puccinia triticina</name>
    <dbReference type="NCBI Taxonomy" id="208348"/>
    <lineage>
        <taxon>Eukaryota</taxon>
        <taxon>Fungi</taxon>
        <taxon>Dikarya</taxon>
        <taxon>Basidiomycota</taxon>
        <taxon>Pucciniomycotina</taxon>
        <taxon>Pucciniomycetes</taxon>
        <taxon>Pucciniales</taxon>
        <taxon>Pucciniaceae</taxon>
        <taxon>Puccinia</taxon>
    </lineage>
</organism>
<evidence type="ECO:0000259" key="11">
    <source>
        <dbReference type="PROSITE" id="PS51855"/>
    </source>
</evidence>
<dbReference type="PROSITE" id="PS51855">
    <property type="entry name" value="MGS"/>
    <property type="match status" value="1"/>
</dbReference>
<dbReference type="InterPro" id="IPR011607">
    <property type="entry name" value="MGS-like_dom"/>
</dbReference>
<dbReference type="RefSeq" id="XP_053024164.1">
    <property type="nucleotide sequence ID" value="XM_053160450.1"/>
</dbReference>
<feature type="region of interest" description="Disordered" evidence="9">
    <location>
        <begin position="71"/>
        <end position="91"/>
    </location>
</feature>
<evidence type="ECO:0000256" key="2">
    <source>
        <dbReference type="ARBA" id="ARBA00022741"/>
    </source>
</evidence>
<dbReference type="PANTHER" id="PTHR11405:SF53">
    <property type="entry name" value="CARBAMOYL-PHOSPHATE SYNTHASE [AMMONIA], MITOCHONDRIAL"/>
    <property type="match status" value="1"/>
</dbReference>
<accession>A0ABY7CTM8</accession>
<dbReference type="InterPro" id="IPR005479">
    <property type="entry name" value="CPAse_ATP-bd"/>
</dbReference>
<dbReference type="SUPFAM" id="SSF52335">
    <property type="entry name" value="Methylglyoxal synthase-like"/>
    <property type="match status" value="1"/>
</dbReference>
<dbReference type="Gene3D" id="3.40.50.1380">
    <property type="entry name" value="Methylglyoxal synthase-like domain"/>
    <property type="match status" value="1"/>
</dbReference>
<protein>
    <recommendedName>
        <fullName evidence="6">Ammonium-dependent carbamoyl phosphate synthetase</fullName>
    </recommendedName>
    <alternativeName>
        <fullName evidence="5">Arginine-specific carbamoyl phosphate synthetase, ammonia chain</fullName>
    </alternativeName>
    <alternativeName>
        <fullName evidence="7">Glutamine-dependent carbamoyl phosphate synthetase</fullName>
    </alternativeName>
</protein>
<evidence type="ECO:0000256" key="7">
    <source>
        <dbReference type="ARBA" id="ARBA00044334"/>
    </source>
</evidence>